<keyword evidence="2" id="KW-1185">Reference proteome</keyword>
<name>A0A846RYD8_9MICC</name>
<dbReference type="AlphaFoldDB" id="A0A846RYD8"/>
<dbReference type="SUPFAM" id="SSF88723">
    <property type="entry name" value="PIN domain-like"/>
    <property type="match status" value="1"/>
</dbReference>
<dbReference type="EMBL" id="JAATJL010000001">
    <property type="protein sequence ID" value="NJC23986.1"/>
    <property type="molecule type" value="Genomic_DNA"/>
</dbReference>
<evidence type="ECO:0000313" key="2">
    <source>
        <dbReference type="Proteomes" id="UP000547458"/>
    </source>
</evidence>
<dbReference type="InterPro" id="IPR029060">
    <property type="entry name" value="PIN-like_dom_sf"/>
</dbReference>
<dbReference type="RefSeq" id="WP_245192309.1">
    <property type="nucleotide sequence ID" value="NZ_JAATJL010000001.1"/>
</dbReference>
<evidence type="ECO:0008006" key="3">
    <source>
        <dbReference type="Google" id="ProtNLM"/>
    </source>
</evidence>
<protein>
    <recommendedName>
        <fullName evidence="3">PIN domain-containing protein</fullName>
    </recommendedName>
</protein>
<proteinExistence type="predicted"/>
<sequence>MDANVLYSKTLRDWFALISKRSGSNGIELRWSEDVLVEWLYNLRRNAPGKGDAGIGGLRENLVSAFPNALISGYTVDSALLTGRDKFDAHVLAAADHGGVDYLVTDNTSDFAPFKDAYNFEIYSCDEMLCLILERRLDAVRGALLDNLAYWSAKSNSKDLVEALVDANAVQFADGVRKLRYALAMSGKY</sequence>
<accession>A0A846RYD8</accession>
<dbReference type="Proteomes" id="UP000547458">
    <property type="component" value="Unassembled WGS sequence"/>
</dbReference>
<comment type="caution">
    <text evidence="1">The sequence shown here is derived from an EMBL/GenBank/DDBJ whole genome shotgun (WGS) entry which is preliminary data.</text>
</comment>
<reference evidence="1 2" key="1">
    <citation type="submission" date="2020-03" db="EMBL/GenBank/DDBJ databases">
        <title>Sequencing the genomes of 1000 actinobacteria strains.</title>
        <authorList>
            <person name="Klenk H.-P."/>
        </authorList>
    </citation>
    <scope>NUCLEOTIDE SEQUENCE [LARGE SCALE GENOMIC DNA]</scope>
    <source>
        <strain evidence="1 2">DSM 16403</strain>
    </source>
</reference>
<organism evidence="1 2">
    <name type="scientific">Arthrobacter pigmenti</name>
    <dbReference type="NCBI Taxonomy" id="271432"/>
    <lineage>
        <taxon>Bacteria</taxon>
        <taxon>Bacillati</taxon>
        <taxon>Actinomycetota</taxon>
        <taxon>Actinomycetes</taxon>
        <taxon>Micrococcales</taxon>
        <taxon>Micrococcaceae</taxon>
        <taxon>Arthrobacter</taxon>
    </lineage>
</organism>
<gene>
    <name evidence="1" type="ORF">BJ994_003062</name>
</gene>
<evidence type="ECO:0000313" key="1">
    <source>
        <dbReference type="EMBL" id="NJC23986.1"/>
    </source>
</evidence>